<name>A0AAN9A7T0_HALRR</name>
<feature type="region of interest" description="Disordered" evidence="10">
    <location>
        <begin position="430"/>
        <end position="451"/>
    </location>
</feature>
<feature type="domain" description="WAC" evidence="13">
    <location>
        <begin position="22"/>
        <end position="131"/>
    </location>
</feature>
<dbReference type="GO" id="GO:0042393">
    <property type="term" value="F:histone binding"/>
    <property type="evidence" value="ECO:0007669"/>
    <property type="project" value="TreeGrafter"/>
</dbReference>
<dbReference type="InterPro" id="IPR011011">
    <property type="entry name" value="Znf_FYVE_PHD"/>
</dbReference>
<feature type="compositionally biased region" description="Acidic residues" evidence="10">
    <location>
        <begin position="1747"/>
        <end position="1756"/>
    </location>
</feature>
<keyword evidence="4" id="KW-0862">Zinc</keyword>
<feature type="compositionally biased region" description="Acidic residues" evidence="10">
    <location>
        <begin position="1952"/>
        <end position="1967"/>
    </location>
</feature>
<dbReference type="InterPro" id="IPR001965">
    <property type="entry name" value="Znf_PHD"/>
</dbReference>
<dbReference type="InterPro" id="IPR013083">
    <property type="entry name" value="Znf_RING/FYVE/PHD"/>
</dbReference>
<gene>
    <name evidence="14" type="ORF">SK128_003473</name>
</gene>
<dbReference type="SMART" id="SM00249">
    <property type="entry name" value="PHD"/>
    <property type="match status" value="2"/>
</dbReference>
<evidence type="ECO:0000313" key="15">
    <source>
        <dbReference type="Proteomes" id="UP001381693"/>
    </source>
</evidence>
<feature type="region of interest" description="Disordered" evidence="10">
    <location>
        <begin position="167"/>
        <end position="208"/>
    </location>
</feature>
<feature type="domain" description="PHD-type" evidence="11">
    <location>
        <begin position="1653"/>
        <end position="1700"/>
    </location>
</feature>
<dbReference type="GO" id="GO:0008270">
    <property type="term" value="F:zinc ion binding"/>
    <property type="evidence" value="ECO:0007669"/>
    <property type="project" value="UniProtKB-KW"/>
</dbReference>
<dbReference type="Proteomes" id="UP001381693">
    <property type="component" value="Unassembled WGS sequence"/>
</dbReference>
<evidence type="ECO:0000256" key="2">
    <source>
        <dbReference type="ARBA" id="ARBA00022723"/>
    </source>
</evidence>
<feature type="domain" description="DDT" evidence="12">
    <location>
        <begin position="590"/>
        <end position="654"/>
    </location>
</feature>
<feature type="compositionally biased region" description="Basic residues" evidence="10">
    <location>
        <begin position="795"/>
        <end position="807"/>
    </location>
</feature>
<dbReference type="InterPro" id="IPR028942">
    <property type="entry name" value="WHIM1_dom"/>
</dbReference>
<evidence type="ECO:0000256" key="3">
    <source>
        <dbReference type="ARBA" id="ARBA00022771"/>
    </source>
</evidence>
<dbReference type="InterPro" id="IPR028941">
    <property type="entry name" value="WHIM2_dom"/>
</dbReference>
<feature type="region of interest" description="Disordered" evidence="10">
    <location>
        <begin position="786"/>
        <end position="810"/>
    </location>
</feature>
<keyword evidence="6 8" id="KW-0539">Nucleus</keyword>
<evidence type="ECO:0000256" key="5">
    <source>
        <dbReference type="ARBA" id="ARBA00023054"/>
    </source>
</evidence>
<feature type="domain" description="PHD-type" evidence="11">
    <location>
        <begin position="1574"/>
        <end position="1624"/>
    </location>
</feature>
<dbReference type="InterPro" id="IPR018501">
    <property type="entry name" value="DDT_dom"/>
</dbReference>
<evidence type="ECO:0000259" key="11">
    <source>
        <dbReference type="PROSITE" id="PS50016"/>
    </source>
</evidence>
<dbReference type="InterPro" id="IPR047174">
    <property type="entry name" value="BAZ1B"/>
</dbReference>
<evidence type="ECO:0000256" key="10">
    <source>
        <dbReference type="SAM" id="MobiDB-lite"/>
    </source>
</evidence>
<dbReference type="PROSITE" id="PS51136">
    <property type="entry name" value="WAC"/>
    <property type="match status" value="1"/>
</dbReference>
<evidence type="ECO:0000256" key="8">
    <source>
        <dbReference type="PROSITE-ProRule" id="PRU00475"/>
    </source>
</evidence>
<feature type="compositionally biased region" description="Acidic residues" evidence="10">
    <location>
        <begin position="1834"/>
        <end position="1944"/>
    </location>
</feature>
<dbReference type="InterPro" id="IPR019787">
    <property type="entry name" value="Znf_PHD-finger"/>
</dbReference>
<keyword evidence="15" id="KW-1185">Reference proteome</keyword>
<dbReference type="GO" id="GO:0003677">
    <property type="term" value="F:DNA binding"/>
    <property type="evidence" value="ECO:0007669"/>
    <property type="project" value="InterPro"/>
</dbReference>
<evidence type="ECO:0000256" key="9">
    <source>
        <dbReference type="SAM" id="Coils"/>
    </source>
</evidence>
<evidence type="ECO:0000256" key="7">
    <source>
        <dbReference type="PROSITE-ProRule" id="PRU00146"/>
    </source>
</evidence>
<feature type="compositionally biased region" description="Low complexity" evidence="10">
    <location>
        <begin position="433"/>
        <end position="451"/>
    </location>
</feature>
<reference evidence="14 15" key="1">
    <citation type="submission" date="2023-11" db="EMBL/GenBank/DDBJ databases">
        <title>Halocaridina rubra genome assembly.</title>
        <authorList>
            <person name="Smith C."/>
        </authorList>
    </citation>
    <scope>NUCLEOTIDE SEQUENCE [LARGE SCALE GENOMIC DNA]</scope>
    <source>
        <strain evidence="14">EP-1</strain>
        <tissue evidence="14">Whole</tissue>
    </source>
</reference>
<feature type="compositionally biased region" description="Basic and acidic residues" evidence="10">
    <location>
        <begin position="302"/>
        <end position="348"/>
    </location>
</feature>
<keyword evidence="2" id="KW-0479">Metal-binding</keyword>
<dbReference type="PRINTS" id="PR00929">
    <property type="entry name" value="ATHOOK"/>
</dbReference>
<dbReference type="Pfam" id="PF15612">
    <property type="entry name" value="WHIM1"/>
    <property type="match status" value="1"/>
</dbReference>
<feature type="region of interest" description="Disordered" evidence="10">
    <location>
        <begin position="383"/>
        <end position="416"/>
    </location>
</feature>
<protein>
    <submittedName>
        <fullName evidence="14">Uncharacterized protein</fullName>
    </submittedName>
</protein>
<feature type="region of interest" description="Disordered" evidence="10">
    <location>
        <begin position="1291"/>
        <end position="1383"/>
    </location>
</feature>
<dbReference type="SUPFAM" id="SSF57903">
    <property type="entry name" value="FYVE/PHD zinc finger"/>
    <property type="match status" value="2"/>
</dbReference>
<dbReference type="PROSITE" id="PS50016">
    <property type="entry name" value="ZF_PHD_2"/>
    <property type="match status" value="2"/>
</dbReference>
<feature type="region of interest" description="Disordered" evidence="10">
    <location>
        <begin position="1747"/>
        <end position="1979"/>
    </location>
</feature>
<feature type="coiled-coil region" evidence="9">
    <location>
        <begin position="837"/>
        <end position="871"/>
    </location>
</feature>
<dbReference type="GO" id="GO:0090535">
    <property type="term" value="C:WICH complex"/>
    <property type="evidence" value="ECO:0007669"/>
    <property type="project" value="InterPro"/>
</dbReference>
<dbReference type="GO" id="GO:0006974">
    <property type="term" value="P:DNA damage response"/>
    <property type="evidence" value="ECO:0007669"/>
    <property type="project" value="TreeGrafter"/>
</dbReference>
<evidence type="ECO:0000259" key="13">
    <source>
        <dbReference type="PROSITE" id="PS51136"/>
    </source>
</evidence>
<dbReference type="SMART" id="SM00571">
    <property type="entry name" value="DDT"/>
    <property type="match status" value="1"/>
</dbReference>
<evidence type="ECO:0000256" key="1">
    <source>
        <dbReference type="ARBA" id="ARBA00004123"/>
    </source>
</evidence>
<keyword evidence="5 9" id="KW-0175">Coiled coil</keyword>
<dbReference type="PROSITE" id="PS50827">
    <property type="entry name" value="DDT"/>
    <property type="match status" value="1"/>
</dbReference>
<feature type="region of interest" description="Disordered" evidence="10">
    <location>
        <begin position="299"/>
        <end position="356"/>
    </location>
</feature>
<sequence>MPLLQGQPFRLIKPPENVEPGTVLYTIQHTGEQFLRKSDYEDRLALYSQSIWTCQCSGKSGMTHQEAWTSEAKVRVMLSSSFPPALLSPVLHCIHHSTQSLDQLVETASMLCNSRYHPGEELTLLTPSPRQVRVLSCKEEQASVGTDYAATSEKPTQELSLLASPTMPLSNGCNNSKQEGSIINGSINGSSSDNGSPSGGMKNKEESPKRKGLLPLLYDVVVIGEDKKIYNVPAKSLQRTYRVPPKEHFRLFIRAHAMRQRASAYTPWIVSDDLVKLHNIPSKLSSVFTNSKFSFPHKKRKLEQPLEGKSKRSKGELSGDSKLKSKAEEKKMKIEAKEEPQRELKQENAAKPVPSLLSPVKQEITLKVEMSDSDDDISLAALKCKSPKTPTSPVMPVFTPPKIKKDTDGEASASQKKLKQATLFDLKLSKKTPSNSVPKNISPKKSPPKKVISPESVMKLPIMRRLIHERKIYTGVKGMARKIVYTMDIALNRLSLKQLEVIPDEGLRDDMLRRRVRLWEKKAIAKLSPEARELYLKKRAEEDRKRRIESRRAFTLKLQQKNQKVEDKILPGLKSLPQPKPVLTPDIIPNSLFGDIAMIVEFIECYKDIVLSDKKTSISCQHLMQALAAGKNGFKFISEIMVLLLHIIIDDERVGNSTELGLKIRELAIHYQTAIELARLCLGKKELSDSVSQHSDENEIYEEHSELSEDLLKKLESHELYDLQPVEIIEVLKALCHRAMSSYTSLEYFEDIEEKALAINREHNILKKEKLKVELEKKKQIRDELKKKKLEKLNSPKKSRGRPKKQGKSIVEYMQKDDVQEDTLEENLESPDIISVVKRKRMSLEEQRKEKDNLSKEMKEKRVIEEEEKRKAQFIQQWEKINSQKDMLTRLQPLGCDRNHDRYWLFNTTTPGLYVEKGWVDANTTYCIRSPSPKKDMSAASQEGEKNIDSVAAALTYESPPKKSPPKRAVSEAVARSVRETIEAVIRKYSSSPCSTMLTSSSVVCTNTTSTLGITTSSVTHTPVNTSPAVSASNRLLSVKEIPLSTTATSSKEGTATVSNSGILVGGQSHLNSNTVKLLSKSELNVNYSEKGLINEINKNGQACNDEKIKETLAQSNCSFVADKNQVNLLPMVSKEERAESITAATSVINITAAENDNKSQTERIVNIDAVMSCSPELHINSTSSSSVPVSQEKDLAQDITPVAGGSSIANHISSQSHTCTTSSVSVNEGSSCKPSTEADKAPAIETAPSKLLLDGDSDSDEKPLAIIQKKLEDLPLSVVQKELEEKPLSLLQQELSPAKRSRGRPPKEKTPGSEVKIPRPRGRPPKEKPPYTPPRPRGRPPKIRSPEEFLLKNPDGTPYSPEKNSPGKRGRPKLNRSLNEDETFPPVGENMWFYYNSLEEVDKLLECLACSGIRESKLKTSISQARTQIEANFITEWQPLEDFVDGSVQLRETLREDIIQIEHELTEGWLGSVPNHEEWEKQASEATNVQELGECLIEAQKHVQLKFFKGIMKPIKKPVPSDNPEAPPEYEEVEVLAVQQWRDAVSSCTTLSRLHLLVGIFDSCIKWEKSLATKKCKVCRCQDLTSPLAVCDKCESSYHWHCLRPQLHEEPPDPWLCSACQPNKNKERRNIIREQFEDEKEEEPLPKERKQEKICRVCERGLGLIYCSVCLAAYHSECHNPPLQSRARKDWKCVDCQRPKLKSRTVSSRGIHEELKFQNAKTLRSGGLNTCGSSRRSAKVKYYDEFDENEEEEEDVRTTRRVSSRSSARGNTKWSSRSKKYCDEEEEDEEEEVSSDDDFTTRRRKSKRAKKPVKPPTRTTSRNIRKKSYKIESDEEEEDDYESEEENVEDEEDENEKNNDDEEEEEKDDDMEEEEDDDQNENEEDGDDDLNEDVEQDGDGDEDEMVEEEEVEDDEELTDEDNEDSIHNEDDEENEDDSEEEDSEQKREEDKDSQEEYTDDDEENDNDKEYGSTSDGSD</sequence>
<dbReference type="InterPro" id="IPR017956">
    <property type="entry name" value="AT_hook_DNA-bd_motif"/>
</dbReference>
<dbReference type="Pfam" id="PF15613">
    <property type="entry name" value="WSD"/>
    <property type="match status" value="2"/>
</dbReference>
<comment type="caution">
    <text evidence="14">The sequence shown here is derived from an EMBL/GenBank/DDBJ whole genome shotgun (WGS) entry which is preliminary data.</text>
</comment>
<proteinExistence type="predicted"/>
<dbReference type="Pfam" id="PF10537">
    <property type="entry name" value="WAC_Acf1_DNA_bd"/>
    <property type="match status" value="1"/>
</dbReference>
<dbReference type="PANTHER" id="PTHR46802">
    <property type="entry name" value="TYROSINE-PROTEIN KINASE BAZ1B"/>
    <property type="match status" value="1"/>
</dbReference>
<dbReference type="Gene3D" id="3.30.40.10">
    <property type="entry name" value="Zinc/RING finger domain, C3HC4 (zinc finger)"/>
    <property type="match status" value="2"/>
</dbReference>
<evidence type="ECO:0000313" key="14">
    <source>
        <dbReference type="EMBL" id="KAK7073042.1"/>
    </source>
</evidence>
<dbReference type="EMBL" id="JAXCGZ010013268">
    <property type="protein sequence ID" value="KAK7073042.1"/>
    <property type="molecule type" value="Genomic_DNA"/>
</dbReference>
<feature type="compositionally biased region" description="Acidic residues" evidence="10">
    <location>
        <begin position="1784"/>
        <end position="1799"/>
    </location>
</feature>
<feature type="region of interest" description="Disordered" evidence="10">
    <location>
        <begin position="1222"/>
        <end position="1260"/>
    </location>
</feature>
<feature type="compositionally biased region" description="Polar residues" evidence="10">
    <location>
        <begin position="1222"/>
        <end position="1235"/>
    </location>
</feature>
<dbReference type="PANTHER" id="PTHR46802:SF1">
    <property type="entry name" value="TYROSINE-PROTEIN KINASE BAZ1B"/>
    <property type="match status" value="1"/>
</dbReference>
<feature type="compositionally biased region" description="Basic residues" evidence="10">
    <location>
        <begin position="1803"/>
        <end position="1814"/>
    </location>
</feature>
<evidence type="ECO:0000256" key="4">
    <source>
        <dbReference type="ARBA" id="ARBA00022833"/>
    </source>
</evidence>
<accession>A0AAN9A7T0</accession>
<dbReference type="Pfam" id="PF00628">
    <property type="entry name" value="PHD"/>
    <property type="match status" value="1"/>
</dbReference>
<feature type="compositionally biased region" description="Polar residues" evidence="10">
    <location>
        <begin position="167"/>
        <end position="179"/>
    </location>
</feature>
<dbReference type="InterPro" id="IPR013136">
    <property type="entry name" value="WSTF_Acf1_Cbp146"/>
</dbReference>
<evidence type="ECO:0000259" key="12">
    <source>
        <dbReference type="PROSITE" id="PS50827"/>
    </source>
</evidence>
<keyword evidence="3 7" id="KW-0863">Zinc-finger</keyword>
<comment type="subcellular location">
    <subcellularLocation>
        <location evidence="1 8">Nucleus</location>
    </subcellularLocation>
</comment>
<dbReference type="GO" id="GO:0140801">
    <property type="term" value="F:histone H2AXY142 kinase activity"/>
    <property type="evidence" value="ECO:0007669"/>
    <property type="project" value="InterPro"/>
</dbReference>
<dbReference type="SMART" id="SM00384">
    <property type="entry name" value="AT_hook"/>
    <property type="match status" value="5"/>
</dbReference>
<organism evidence="14 15">
    <name type="scientific">Halocaridina rubra</name>
    <name type="common">Hawaiian red shrimp</name>
    <dbReference type="NCBI Taxonomy" id="373956"/>
    <lineage>
        <taxon>Eukaryota</taxon>
        <taxon>Metazoa</taxon>
        <taxon>Ecdysozoa</taxon>
        <taxon>Arthropoda</taxon>
        <taxon>Crustacea</taxon>
        <taxon>Multicrustacea</taxon>
        <taxon>Malacostraca</taxon>
        <taxon>Eumalacostraca</taxon>
        <taxon>Eucarida</taxon>
        <taxon>Decapoda</taxon>
        <taxon>Pleocyemata</taxon>
        <taxon>Caridea</taxon>
        <taxon>Atyoidea</taxon>
        <taxon>Atyidae</taxon>
        <taxon>Halocaridina</taxon>
    </lineage>
</organism>
<feature type="compositionally biased region" description="Low complexity" evidence="10">
    <location>
        <begin position="180"/>
        <end position="200"/>
    </location>
</feature>
<evidence type="ECO:0000256" key="6">
    <source>
        <dbReference type="ARBA" id="ARBA00023242"/>
    </source>
</evidence>